<name>A0A7V1LME0_CALAY</name>
<sequence>MIKSFKTKLLLWTGLLFALILIIIGSLVYFTLDEYLYSRVDNRLSAECRELSKVVRFRDGAIALSDSSEWTEVEHAEVGQHAIYLRISTTEGHFLGASKNEEHLTFDIPYMPLAAGELRLTTQKLDSLLFRRADLHVPASARSEAVIITSLMHIGEMDEFLTFIRRAFFLLTPLFILLGLVGIHFLSQRVFRPIARITETAQLMLSSGELGHNIASDNTDEEIRQLIDTLNSLFSKLKRTTEQIRAFSANASHELRTPLTVIRGHVEVALSRERTVEEYKQALELILNESQSMTRIIENLLQLARMDRRKQDLQMELLHLDRLLLSLKEELEKKGREADIALSFAVDIRAEIAGNRDALKLLIFNLVENAIKYNKKGGRVHVSLSQYDSGYKLSVEDTGIGINKEDLQSIFERFYRVESSRSRQAGGSGLGLSIVQWIAAEHKAEIKVDSVPDEGTRIDVIFPVVEYE</sequence>
<dbReference type="PANTHER" id="PTHR45436:SF5">
    <property type="entry name" value="SENSOR HISTIDINE KINASE TRCS"/>
    <property type="match status" value="1"/>
</dbReference>
<evidence type="ECO:0000259" key="14">
    <source>
        <dbReference type="PROSITE" id="PS50885"/>
    </source>
</evidence>
<comment type="subcellular location">
    <subcellularLocation>
        <location evidence="2">Membrane</location>
    </subcellularLocation>
</comment>
<gene>
    <name evidence="15" type="ORF">ENJ10_05635</name>
</gene>
<dbReference type="InterPro" id="IPR004358">
    <property type="entry name" value="Sig_transdc_His_kin-like_C"/>
</dbReference>
<feature type="transmembrane region" description="Helical" evidence="12">
    <location>
        <begin position="167"/>
        <end position="186"/>
    </location>
</feature>
<feature type="domain" description="Histidine kinase" evidence="13">
    <location>
        <begin position="250"/>
        <end position="466"/>
    </location>
</feature>
<dbReference type="InterPro" id="IPR003660">
    <property type="entry name" value="HAMP_dom"/>
</dbReference>
<evidence type="ECO:0000256" key="3">
    <source>
        <dbReference type="ARBA" id="ARBA00012438"/>
    </source>
</evidence>
<feature type="coiled-coil region" evidence="11">
    <location>
        <begin position="303"/>
        <end position="330"/>
    </location>
</feature>
<dbReference type="Pfam" id="PF02518">
    <property type="entry name" value="HATPase_c"/>
    <property type="match status" value="1"/>
</dbReference>
<evidence type="ECO:0000259" key="13">
    <source>
        <dbReference type="PROSITE" id="PS50109"/>
    </source>
</evidence>
<dbReference type="PROSITE" id="PS50109">
    <property type="entry name" value="HIS_KIN"/>
    <property type="match status" value="1"/>
</dbReference>
<evidence type="ECO:0000313" key="15">
    <source>
        <dbReference type="EMBL" id="HED10147.1"/>
    </source>
</evidence>
<dbReference type="Proteomes" id="UP000886005">
    <property type="component" value="Unassembled WGS sequence"/>
</dbReference>
<dbReference type="EMBL" id="DRLD01000156">
    <property type="protein sequence ID" value="HED10147.1"/>
    <property type="molecule type" value="Genomic_DNA"/>
</dbReference>
<dbReference type="SMART" id="SM00304">
    <property type="entry name" value="HAMP"/>
    <property type="match status" value="1"/>
</dbReference>
<evidence type="ECO:0000256" key="4">
    <source>
        <dbReference type="ARBA" id="ARBA00022553"/>
    </source>
</evidence>
<dbReference type="FunFam" id="1.10.287.130:FF:000001">
    <property type="entry name" value="Two-component sensor histidine kinase"/>
    <property type="match status" value="1"/>
</dbReference>
<keyword evidence="5" id="KW-0808">Transferase</keyword>
<evidence type="ECO:0000256" key="9">
    <source>
        <dbReference type="ARBA" id="ARBA00023012"/>
    </source>
</evidence>
<keyword evidence="6 12" id="KW-0812">Transmembrane</keyword>
<dbReference type="AlphaFoldDB" id="A0A7V1LME0"/>
<evidence type="ECO:0000256" key="2">
    <source>
        <dbReference type="ARBA" id="ARBA00004370"/>
    </source>
</evidence>
<feature type="transmembrane region" description="Helical" evidence="12">
    <location>
        <begin position="9"/>
        <end position="32"/>
    </location>
</feature>
<dbReference type="Gene3D" id="1.10.287.130">
    <property type="match status" value="1"/>
</dbReference>
<dbReference type="SUPFAM" id="SSF47384">
    <property type="entry name" value="Homodimeric domain of signal transducing histidine kinase"/>
    <property type="match status" value="1"/>
</dbReference>
<dbReference type="Gene3D" id="6.10.340.10">
    <property type="match status" value="1"/>
</dbReference>
<evidence type="ECO:0000256" key="5">
    <source>
        <dbReference type="ARBA" id="ARBA00022679"/>
    </source>
</evidence>
<dbReference type="CDD" id="cd00082">
    <property type="entry name" value="HisKA"/>
    <property type="match status" value="1"/>
</dbReference>
<evidence type="ECO:0000256" key="12">
    <source>
        <dbReference type="SAM" id="Phobius"/>
    </source>
</evidence>
<dbReference type="GO" id="GO:0005886">
    <property type="term" value="C:plasma membrane"/>
    <property type="evidence" value="ECO:0007669"/>
    <property type="project" value="TreeGrafter"/>
</dbReference>
<dbReference type="InterPro" id="IPR050428">
    <property type="entry name" value="TCS_sensor_his_kinase"/>
</dbReference>
<dbReference type="GO" id="GO:0000155">
    <property type="term" value="F:phosphorelay sensor kinase activity"/>
    <property type="evidence" value="ECO:0007669"/>
    <property type="project" value="InterPro"/>
</dbReference>
<keyword evidence="10 12" id="KW-0472">Membrane</keyword>
<evidence type="ECO:0000256" key="7">
    <source>
        <dbReference type="ARBA" id="ARBA00022777"/>
    </source>
</evidence>
<dbReference type="SMART" id="SM00387">
    <property type="entry name" value="HATPase_c"/>
    <property type="match status" value="1"/>
</dbReference>
<evidence type="ECO:0000256" key="8">
    <source>
        <dbReference type="ARBA" id="ARBA00022989"/>
    </source>
</evidence>
<dbReference type="Gene3D" id="3.30.565.10">
    <property type="entry name" value="Histidine kinase-like ATPase, C-terminal domain"/>
    <property type="match status" value="1"/>
</dbReference>
<keyword evidence="7 15" id="KW-0418">Kinase</keyword>
<dbReference type="EC" id="2.7.13.3" evidence="3"/>
<accession>A0A7V1LME0</accession>
<keyword evidence="4" id="KW-0597">Phosphoprotein</keyword>
<dbReference type="InterPro" id="IPR005467">
    <property type="entry name" value="His_kinase_dom"/>
</dbReference>
<protein>
    <recommendedName>
        <fullName evidence="3">histidine kinase</fullName>
        <ecNumber evidence="3">2.7.13.3</ecNumber>
    </recommendedName>
</protein>
<dbReference type="Pfam" id="PF00512">
    <property type="entry name" value="HisKA"/>
    <property type="match status" value="1"/>
</dbReference>
<dbReference type="PANTHER" id="PTHR45436">
    <property type="entry name" value="SENSOR HISTIDINE KINASE YKOH"/>
    <property type="match status" value="1"/>
</dbReference>
<evidence type="ECO:0000256" key="11">
    <source>
        <dbReference type="SAM" id="Coils"/>
    </source>
</evidence>
<dbReference type="PRINTS" id="PR00344">
    <property type="entry name" value="BCTRLSENSOR"/>
</dbReference>
<dbReference type="FunFam" id="3.30.565.10:FF:000006">
    <property type="entry name" value="Sensor histidine kinase WalK"/>
    <property type="match status" value="1"/>
</dbReference>
<dbReference type="SUPFAM" id="SSF55874">
    <property type="entry name" value="ATPase domain of HSP90 chaperone/DNA topoisomerase II/histidine kinase"/>
    <property type="match status" value="1"/>
</dbReference>
<dbReference type="InterPro" id="IPR036097">
    <property type="entry name" value="HisK_dim/P_sf"/>
</dbReference>
<dbReference type="InterPro" id="IPR003661">
    <property type="entry name" value="HisK_dim/P_dom"/>
</dbReference>
<reference evidence="15" key="1">
    <citation type="journal article" date="2020" name="mSystems">
        <title>Genome- and Community-Level Interaction Insights into Carbon Utilization and Element Cycling Functions of Hydrothermarchaeota in Hydrothermal Sediment.</title>
        <authorList>
            <person name="Zhou Z."/>
            <person name="Liu Y."/>
            <person name="Xu W."/>
            <person name="Pan J."/>
            <person name="Luo Z.H."/>
            <person name="Li M."/>
        </authorList>
    </citation>
    <scope>NUCLEOTIDE SEQUENCE [LARGE SCALE GENOMIC DNA]</scope>
    <source>
        <strain evidence="15">HyVt-456</strain>
    </source>
</reference>
<comment type="caution">
    <text evidence="15">The sequence shown here is derived from an EMBL/GenBank/DDBJ whole genome shotgun (WGS) entry which is preliminary data.</text>
</comment>
<keyword evidence="9" id="KW-0902">Two-component regulatory system</keyword>
<dbReference type="PROSITE" id="PS50885">
    <property type="entry name" value="HAMP"/>
    <property type="match status" value="1"/>
</dbReference>
<dbReference type="InterPro" id="IPR036890">
    <property type="entry name" value="HATPase_C_sf"/>
</dbReference>
<keyword evidence="8 12" id="KW-1133">Transmembrane helix</keyword>
<dbReference type="InterPro" id="IPR003594">
    <property type="entry name" value="HATPase_dom"/>
</dbReference>
<evidence type="ECO:0000256" key="10">
    <source>
        <dbReference type="ARBA" id="ARBA00023136"/>
    </source>
</evidence>
<evidence type="ECO:0000256" key="1">
    <source>
        <dbReference type="ARBA" id="ARBA00000085"/>
    </source>
</evidence>
<dbReference type="CDD" id="cd00075">
    <property type="entry name" value="HATPase"/>
    <property type="match status" value="1"/>
</dbReference>
<dbReference type="SMART" id="SM00388">
    <property type="entry name" value="HisKA"/>
    <property type="match status" value="1"/>
</dbReference>
<proteinExistence type="predicted"/>
<keyword evidence="11" id="KW-0175">Coiled coil</keyword>
<comment type="catalytic activity">
    <reaction evidence="1">
        <text>ATP + protein L-histidine = ADP + protein N-phospho-L-histidine.</text>
        <dbReference type="EC" id="2.7.13.3"/>
    </reaction>
</comment>
<evidence type="ECO:0000256" key="6">
    <source>
        <dbReference type="ARBA" id="ARBA00022692"/>
    </source>
</evidence>
<organism evidence="15">
    <name type="scientific">Caldithrix abyssi</name>
    <dbReference type="NCBI Taxonomy" id="187145"/>
    <lineage>
        <taxon>Bacteria</taxon>
        <taxon>Pseudomonadati</taxon>
        <taxon>Calditrichota</taxon>
        <taxon>Calditrichia</taxon>
        <taxon>Calditrichales</taxon>
        <taxon>Calditrichaceae</taxon>
        <taxon>Caldithrix</taxon>
    </lineage>
</organism>
<feature type="domain" description="HAMP" evidence="14">
    <location>
        <begin position="188"/>
        <end position="242"/>
    </location>
</feature>